<dbReference type="GO" id="GO:0006559">
    <property type="term" value="P:L-phenylalanine catabolic process"/>
    <property type="evidence" value="ECO:0007669"/>
    <property type="project" value="UniProtKB-UniPathway"/>
</dbReference>
<reference evidence="19" key="1">
    <citation type="submission" date="2010-03" db="EMBL/GenBank/DDBJ databases">
        <title>Atlantic Lepeophtheirus salmonis ESTs and full-length cDNAs.</title>
        <authorList>
            <person name="Yasuike M."/>
            <person name="von Schalburg K."/>
            <person name="Cooper G."/>
            <person name="Leong J."/>
            <person name="Nilsen F."/>
            <person name="Jones S.R.M."/>
            <person name="Koop B.F."/>
        </authorList>
    </citation>
    <scope>NUCLEOTIDE SEQUENCE</scope>
    <source>
        <strain evidence="19">Atlantic form</strain>
        <tissue evidence="19">Mixed tissue</tissue>
    </source>
</reference>
<evidence type="ECO:0000256" key="1">
    <source>
        <dbReference type="ARBA" id="ARBA00001962"/>
    </source>
</evidence>
<keyword evidence="7" id="KW-0828">Tyrosine catabolism</keyword>
<evidence type="ECO:0000256" key="13">
    <source>
        <dbReference type="ARBA" id="ARBA00030437"/>
    </source>
</evidence>
<evidence type="ECO:0000256" key="6">
    <source>
        <dbReference type="ARBA" id="ARBA00022723"/>
    </source>
</evidence>
<proteinExistence type="evidence at transcript level"/>
<evidence type="ECO:0000256" key="14">
    <source>
        <dbReference type="ARBA" id="ARBA00033225"/>
    </source>
</evidence>
<evidence type="ECO:0000256" key="11">
    <source>
        <dbReference type="ARBA" id="ARBA00023232"/>
    </source>
</evidence>
<feature type="domain" description="Homogentisate 1,2-dioxygenase C-terminal" evidence="17">
    <location>
        <begin position="146"/>
        <end position="301"/>
    </location>
</feature>
<dbReference type="EC" id="1.13.11.5" evidence="4"/>
<feature type="binding site" evidence="16">
    <location>
        <position position="207"/>
    </location>
    <ligand>
        <name>Fe cation</name>
        <dbReference type="ChEBI" id="CHEBI:24875"/>
    </ligand>
</feature>
<sequence>MYAADKQMENEAFQNADGDFLIVLQEGGMNIRTEFGILCLMPGEIALIPQGIRFSVNIKSALAVGYILEVYGSHFELPDLGPIGANGLANPRDFLCPVAALQEEIIEEFKIINKFQNKFYEALQNHTCFDVAGWHGNYVPYKYDLSKFVPVNNVAVDHADPSIFTVLTCQSLKAGTAVADFVIFPPRWSVSENTFRPPYYHRNCMTELMGLIFGDYEAKQSCDNESGFFPGGISLHSIMTPHGPDEKCFTASSNAKLQPEIIGSNSLAFMFESYYHLSLSKWALNNERLDKKYINTWKNLASLNLQ</sequence>
<evidence type="ECO:0000256" key="5">
    <source>
        <dbReference type="ARBA" id="ARBA00018757"/>
    </source>
</evidence>
<dbReference type="UniPathway" id="UPA00139">
    <property type="reaction ID" value="UER00339"/>
</dbReference>
<evidence type="ECO:0000256" key="10">
    <source>
        <dbReference type="ARBA" id="ARBA00023004"/>
    </source>
</evidence>
<dbReference type="Pfam" id="PF04209">
    <property type="entry name" value="HgmA_C"/>
    <property type="match status" value="1"/>
</dbReference>
<keyword evidence="11" id="KW-0585">Phenylalanine catabolism</keyword>
<dbReference type="InterPro" id="IPR046452">
    <property type="entry name" value="HgmA_N"/>
</dbReference>
<name>D3PK56_LEPSM</name>
<gene>
    <name evidence="19" type="primary">HGD</name>
</gene>
<evidence type="ECO:0000256" key="16">
    <source>
        <dbReference type="PIRSR" id="PIRSR605708-2"/>
    </source>
</evidence>
<evidence type="ECO:0000256" key="7">
    <source>
        <dbReference type="ARBA" id="ARBA00022878"/>
    </source>
</evidence>
<organism evidence="19">
    <name type="scientific">Lepeophtheirus salmonis</name>
    <name type="common">Salmon louse</name>
    <name type="synonym">Caligus salmonis</name>
    <dbReference type="NCBI Taxonomy" id="72036"/>
    <lineage>
        <taxon>Eukaryota</taxon>
        <taxon>Metazoa</taxon>
        <taxon>Ecdysozoa</taxon>
        <taxon>Arthropoda</taxon>
        <taxon>Crustacea</taxon>
        <taxon>Multicrustacea</taxon>
        <taxon>Hexanauplia</taxon>
        <taxon>Copepoda</taxon>
        <taxon>Siphonostomatoida</taxon>
        <taxon>Caligidae</taxon>
        <taxon>Lepeophtheirus</taxon>
    </lineage>
</organism>
<feature type="binding site" evidence="16">
    <location>
        <position position="201"/>
    </location>
    <ligand>
        <name>Fe cation</name>
        <dbReference type="ChEBI" id="CHEBI:24875"/>
    </ligand>
</feature>
<dbReference type="GO" id="GO:0004411">
    <property type="term" value="F:homogentisate 1,2-dioxygenase activity"/>
    <property type="evidence" value="ECO:0007669"/>
    <property type="project" value="UniProtKB-EC"/>
</dbReference>
<comment type="cofactor">
    <cofactor evidence="1 16">
        <name>Fe cation</name>
        <dbReference type="ChEBI" id="CHEBI:24875"/>
    </cofactor>
</comment>
<keyword evidence="10 16" id="KW-0408">Iron</keyword>
<dbReference type="GO" id="GO:0046872">
    <property type="term" value="F:metal ion binding"/>
    <property type="evidence" value="ECO:0007669"/>
    <property type="project" value="UniProtKB-KW"/>
</dbReference>
<keyword evidence="6 16" id="KW-0479">Metal-binding</keyword>
<comment type="pathway">
    <text evidence="2">Amino-acid degradation; L-phenylalanine degradation; acetoacetate and fumarate from L-phenylalanine: step 4/6.</text>
</comment>
<evidence type="ECO:0000313" key="19">
    <source>
        <dbReference type="EMBL" id="ADD38942.1"/>
    </source>
</evidence>
<dbReference type="PANTHER" id="PTHR11056:SF0">
    <property type="entry name" value="HOMOGENTISATE 1,2-DIOXYGENASE"/>
    <property type="match status" value="1"/>
</dbReference>
<dbReference type="PANTHER" id="PTHR11056">
    <property type="entry name" value="HOMOGENTISATE 1,2-DIOXYGENASE"/>
    <property type="match status" value="1"/>
</dbReference>
<dbReference type="GO" id="GO:0006572">
    <property type="term" value="P:L-tyrosine catabolic process"/>
    <property type="evidence" value="ECO:0007669"/>
    <property type="project" value="UniProtKB-KW"/>
</dbReference>
<dbReference type="GO" id="GO:0005737">
    <property type="term" value="C:cytoplasm"/>
    <property type="evidence" value="ECO:0007669"/>
    <property type="project" value="TreeGrafter"/>
</dbReference>
<evidence type="ECO:0000256" key="4">
    <source>
        <dbReference type="ARBA" id="ARBA00013127"/>
    </source>
</evidence>
<feature type="binding site" evidence="16">
    <location>
        <position position="242"/>
    </location>
    <ligand>
        <name>homogentisate</name>
        <dbReference type="ChEBI" id="CHEBI:16169"/>
    </ligand>
</feature>
<keyword evidence="9" id="KW-0560">Oxidoreductase</keyword>
<dbReference type="InterPro" id="IPR005708">
    <property type="entry name" value="Homogentis_dOase"/>
</dbReference>
<dbReference type="InterPro" id="IPR014710">
    <property type="entry name" value="RmlC-like_jellyroll"/>
</dbReference>
<accession>D3PK56</accession>
<comment type="similarity">
    <text evidence="3">Belongs to the homogentisate dioxygenase family.</text>
</comment>
<evidence type="ECO:0000256" key="8">
    <source>
        <dbReference type="ARBA" id="ARBA00022964"/>
    </source>
</evidence>
<evidence type="ECO:0000256" key="12">
    <source>
        <dbReference type="ARBA" id="ARBA00030235"/>
    </source>
</evidence>
<dbReference type="EMBL" id="BT122012">
    <property type="protein sequence ID" value="ADD38942.1"/>
    <property type="molecule type" value="mRNA"/>
</dbReference>
<evidence type="ECO:0000259" key="17">
    <source>
        <dbReference type="Pfam" id="PF04209"/>
    </source>
</evidence>
<evidence type="ECO:0000256" key="2">
    <source>
        <dbReference type="ARBA" id="ARBA00004704"/>
    </source>
</evidence>
<dbReference type="Pfam" id="PF20510">
    <property type="entry name" value="HgmA_N"/>
    <property type="match status" value="1"/>
</dbReference>
<dbReference type="InterPro" id="IPR046451">
    <property type="entry name" value="HgmA_C"/>
</dbReference>
<evidence type="ECO:0000256" key="15">
    <source>
        <dbReference type="PIRSR" id="PIRSR605708-1"/>
    </source>
</evidence>
<feature type="binding site" evidence="16">
    <location>
        <position position="216"/>
    </location>
    <ligand>
        <name>homogentisate</name>
        <dbReference type="ChEBI" id="CHEBI:16169"/>
    </ligand>
</feature>
<protein>
    <recommendedName>
        <fullName evidence="5">Homogentisate 1,2-dioxygenase</fullName>
        <ecNumber evidence="4">1.13.11.5</ecNumber>
    </recommendedName>
    <alternativeName>
        <fullName evidence="12">Homogentisate oxygenase</fullName>
    </alternativeName>
    <alternativeName>
        <fullName evidence="13">Homogentisic acid oxidase</fullName>
    </alternativeName>
    <alternativeName>
        <fullName evidence="14">Homogentisicase</fullName>
    </alternativeName>
</protein>
<dbReference type="FunFam" id="2.60.120.10:FF:000034">
    <property type="entry name" value="Homogentisate 1,2-dioxygenase"/>
    <property type="match status" value="1"/>
</dbReference>
<feature type="active site" description="Proton acceptor" evidence="15">
    <location>
        <position position="158"/>
    </location>
</feature>
<evidence type="ECO:0000259" key="18">
    <source>
        <dbReference type="Pfam" id="PF20510"/>
    </source>
</evidence>
<evidence type="ECO:0000256" key="9">
    <source>
        <dbReference type="ARBA" id="ARBA00023002"/>
    </source>
</evidence>
<evidence type="ECO:0000256" key="3">
    <source>
        <dbReference type="ARBA" id="ARBA00007757"/>
    </source>
</evidence>
<dbReference type="Gene3D" id="2.60.120.10">
    <property type="entry name" value="Jelly Rolls"/>
    <property type="match status" value="1"/>
</dbReference>
<dbReference type="AlphaFoldDB" id="D3PK56"/>
<dbReference type="SUPFAM" id="SSF51182">
    <property type="entry name" value="RmlC-like cupins"/>
    <property type="match status" value="1"/>
</dbReference>
<dbReference type="OrthoDB" id="1689029at2759"/>
<dbReference type="InterPro" id="IPR011051">
    <property type="entry name" value="RmlC_Cupin_sf"/>
</dbReference>
<keyword evidence="8 19" id="KW-0223">Dioxygenase</keyword>
<feature type="domain" description="Homogentisate 1,2-dioxygenase N-terminal" evidence="18">
    <location>
        <begin position="1"/>
        <end position="145"/>
    </location>
</feature>
<feature type="binding site" evidence="16">
    <location>
        <position position="242"/>
    </location>
    <ligand>
        <name>Fe cation</name>
        <dbReference type="ChEBI" id="CHEBI:24875"/>
    </ligand>
</feature>